<evidence type="ECO:0000256" key="2">
    <source>
        <dbReference type="ARBA" id="ARBA00023015"/>
    </source>
</evidence>
<dbReference type="Proteomes" id="UP000516437">
    <property type="component" value="Chromosome 2"/>
</dbReference>
<protein>
    <submittedName>
        <fullName evidence="8">Putative WRKY transcription factor 70</fullName>
    </submittedName>
</protein>
<dbReference type="SUPFAM" id="SSF118290">
    <property type="entry name" value="WRKY DNA-binding domain"/>
    <property type="match status" value="1"/>
</dbReference>
<dbReference type="InterPro" id="IPR036576">
    <property type="entry name" value="WRKY_dom_sf"/>
</dbReference>
<feature type="region of interest" description="Disordered" evidence="6">
    <location>
        <begin position="72"/>
        <end position="103"/>
    </location>
</feature>
<keyword evidence="5" id="KW-0539">Nucleus</keyword>
<feature type="domain" description="WRKY" evidence="7">
    <location>
        <begin position="103"/>
        <end position="166"/>
    </location>
</feature>
<accession>A0A6A1WHI6</accession>
<dbReference type="GO" id="GO:0043565">
    <property type="term" value="F:sequence-specific DNA binding"/>
    <property type="evidence" value="ECO:0007669"/>
    <property type="project" value="InterPro"/>
</dbReference>
<proteinExistence type="predicted"/>
<evidence type="ECO:0000256" key="3">
    <source>
        <dbReference type="ARBA" id="ARBA00023125"/>
    </source>
</evidence>
<dbReference type="PANTHER" id="PTHR31282">
    <property type="entry name" value="WRKY TRANSCRIPTION FACTOR 21-RELATED"/>
    <property type="match status" value="1"/>
</dbReference>
<gene>
    <name evidence="8" type="ORF">CJ030_MR2G016964</name>
</gene>
<keyword evidence="3" id="KW-0238">DNA-binding</keyword>
<name>A0A6A1WHI6_9ROSI</name>
<dbReference type="AlphaFoldDB" id="A0A6A1WHI6"/>
<comment type="caution">
    <text evidence="8">The sequence shown here is derived from an EMBL/GenBank/DDBJ whole genome shotgun (WGS) entry which is preliminary data.</text>
</comment>
<evidence type="ECO:0000313" key="8">
    <source>
        <dbReference type="EMBL" id="KAB1224654.1"/>
    </source>
</evidence>
<reference evidence="8 9" key="1">
    <citation type="journal article" date="2019" name="Plant Biotechnol. J.">
        <title>The red bayberry genome and genetic basis of sex determination.</title>
        <authorList>
            <person name="Jia H.M."/>
            <person name="Jia H.J."/>
            <person name="Cai Q.L."/>
            <person name="Wang Y."/>
            <person name="Zhao H.B."/>
            <person name="Yang W.F."/>
            <person name="Wang G.Y."/>
            <person name="Li Y.H."/>
            <person name="Zhan D.L."/>
            <person name="Shen Y.T."/>
            <person name="Niu Q.F."/>
            <person name="Chang L."/>
            <person name="Qiu J."/>
            <person name="Zhao L."/>
            <person name="Xie H.B."/>
            <person name="Fu W.Y."/>
            <person name="Jin J."/>
            <person name="Li X.W."/>
            <person name="Jiao Y."/>
            <person name="Zhou C.C."/>
            <person name="Tu T."/>
            <person name="Chai C.Y."/>
            <person name="Gao J.L."/>
            <person name="Fan L.J."/>
            <person name="van de Weg E."/>
            <person name="Wang J.Y."/>
            <person name="Gao Z.S."/>
        </authorList>
    </citation>
    <scope>NUCLEOTIDE SEQUENCE [LARGE SCALE GENOMIC DNA]</scope>
    <source>
        <tissue evidence="8">Leaves</tissue>
    </source>
</reference>
<organism evidence="8 9">
    <name type="scientific">Morella rubra</name>
    <name type="common">Chinese bayberry</name>
    <dbReference type="NCBI Taxonomy" id="262757"/>
    <lineage>
        <taxon>Eukaryota</taxon>
        <taxon>Viridiplantae</taxon>
        <taxon>Streptophyta</taxon>
        <taxon>Embryophyta</taxon>
        <taxon>Tracheophyta</taxon>
        <taxon>Spermatophyta</taxon>
        <taxon>Magnoliopsida</taxon>
        <taxon>eudicotyledons</taxon>
        <taxon>Gunneridae</taxon>
        <taxon>Pentapetalae</taxon>
        <taxon>rosids</taxon>
        <taxon>fabids</taxon>
        <taxon>Fagales</taxon>
        <taxon>Myricaceae</taxon>
        <taxon>Morella</taxon>
    </lineage>
</organism>
<dbReference type="InterPro" id="IPR003657">
    <property type="entry name" value="WRKY_dom"/>
</dbReference>
<evidence type="ECO:0000256" key="6">
    <source>
        <dbReference type="SAM" id="MobiDB-lite"/>
    </source>
</evidence>
<evidence type="ECO:0000256" key="5">
    <source>
        <dbReference type="ARBA" id="ARBA00023242"/>
    </source>
</evidence>
<dbReference type="InterPro" id="IPR044810">
    <property type="entry name" value="WRKY_plant"/>
</dbReference>
<dbReference type="OrthoDB" id="2021064at2759"/>
<evidence type="ECO:0000259" key="7">
    <source>
        <dbReference type="PROSITE" id="PS50811"/>
    </source>
</evidence>
<dbReference type="PROSITE" id="PS50811">
    <property type="entry name" value="WRKY"/>
    <property type="match status" value="1"/>
</dbReference>
<dbReference type="Gene3D" id="2.20.25.80">
    <property type="entry name" value="WRKY domain"/>
    <property type="match status" value="1"/>
</dbReference>
<comment type="subcellular location">
    <subcellularLocation>
        <location evidence="1">Nucleus</location>
    </subcellularLocation>
</comment>
<dbReference type="GO" id="GO:0005634">
    <property type="term" value="C:nucleus"/>
    <property type="evidence" value="ECO:0007669"/>
    <property type="project" value="UniProtKB-SubCell"/>
</dbReference>
<dbReference type="SMART" id="SM00774">
    <property type="entry name" value="WRKY"/>
    <property type="match status" value="1"/>
</dbReference>
<dbReference type="Pfam" id="PF03106">
    <property type="entry name" value="WRKY"/>
    <property type="match status" value="1"/>
</dbReference>
<keyword evidence="9" id="KW-1185">Reference proteome</keyword>
<evidence type="ECO:0000313" key="9">
    <source>
        <dbReference type="Proteomes" id="UP000516437"/>
    </source>
</evidence>
<evidence type="ECO:0000256" key="1">
    <source>
        <dbReference type="ARBA" id="ARBA00004123"/>
    </source>
</evidence>
<dbReference type="EMBL" id="RXIC02000020">
    <property type="protein sequence ID" value="KAB1224654.1"/>
    <property type="molecule type" value="Genomic_DNA"/>
</dbReference>
<sequence>MESSLPESLPSKRIRAIEEVIQGCQFANQLRSLLNSSRGDDGSTLAMANDLVLKILSSFTNSHTILSSDEFDEASQLQPNTHGSNSESSHSQERKSSQASTKDTATLMDDGHAWIKYGQKVILNAEYPRHYYRCTHKLEQGCQATKYVQRIQADPPKYRTTYMGCHTCMKFPKTPAEIIFQLSQSDSRSPVISFGNSTIANKENSCLSTFIQSTKQEHNEYKPTNDEITNYQAPSYDYLMSSRQTQLNSFAHSTVLSECDIRDVISKVLVGPVSFGDNVTLFDF</sequence>
<keyword evidence="2" id="KW-0805">Transcription regulation</keyword>
<evidence type="ECO:0000256" key="4">
    <source>
        <dbReference type="ARBA" id="ARBA00023163"/>
    </source>
</evidence>
<dbReference type="GO" id="GO:0003700">
    <property type="term" value="F:DNA-binding transcription factor activity"/>
    <property type="evidence" value="ECO:0007669"/>
    <property type="project" value="InterPro"/>
</dbReference>
<keyword evidence="4" id="KW-0804">Transcription</keyword>